<gene>
    <name evidence="1" type="ORF">BU204_14860</name>
</gene>
<evidence type="ECO:0008006" key="3">
    <source>
        <dbReference type="Google" id="ProtNLM"/>
    </source>
</evidence>
<dbReference type="STRING" id="1912961.BU204_14860"/>
<dbReference type="RefSeq" id="WP_075126257.1">
    <property type="nucleotide sequence ID" value="NZ_MSIE01000025.1"/>
</dbReference>
<dbReference type="EMBL" id="MSIE01000025">
    <property type="protein sequence ID" value="OLF16747.1"/>
    <property type="molecule type" value="Genomic_DNA"/>
</dbReference>
<comment type="caution">
    <text evidence="1">The sequence shown here is derived from an EMBL/GenBank/DDBJ whole genome shotgun (WGS) entry which is preliminary data.</text>
</comment>
<dbReference type="AlphaFoldDB" id="A0A1Q8CQX6"/>
<protein>
    <recommendedName>
        <fullName evidence="3">PE domain-containing protein</fullName>
    </recommendedName>
</protein>
<keyword evidence="2" id="KW-1185">Reference proteome</keyword>
<dbReference type="Proteomes" id="UP000185596">
    <property type="component" value="Unassembled WGS sequence"/>
</dbReference>
<proteinExistence type="predicted"/>
<evidence type="ECO:0000313" key="1">
    <source>
        <dbReference type="EMBL" id="OLF16747.1"/>
    </source>
</evidence>
<evidence type="ECO:0000313" key="2">
    <source>
        <dbReference type="Proteomes" id="UP000185596"/>
    </source>
</evidence>
<accession>A0A1Q8CQX6</accession>
<dbReference type="OrthoDB" id="3704537at2"/>
<sequence length="113" mass="12210">MFIDTGDLDGPERMVVDPDKLLQLKQGIEEERDRVAEWILRHGRQLAEVESPGGDPCSRDAIAIVSENGGIATAKGAAYAARLDIVIDKMRESALAYGLIEETAAATFRQGPA</sequence>
<organism evidence="1 2">
    <name type="scientific">Actinophytocola xanthii</name>
    <dbReference type="NCBI Taxonomy" id="1912961"/>
    <lineage>
        <taxon>Bacteria</taxon>
        <taxon>Bacillati</taxon>
        <taxon>Actinomycetota</taxon>
        <taxon>Actinomycetes</taxon>
        <taxon>Pseudonocardiales</taxon>
        <taxon>Pseudonocardiaceae</taxon>
    </lineage>
</organism>
<name>A0A1Q8CQX6_9PSEU</name>
<reference evidence="1 2" key="1">
    <citation type="submission" date="2016-12" db="EMBL/GenBank/DDBJ databases">
        <title>The draft genome sequence of Actinophytocola sp. 11-183.</title>
        <authorList>
            <person name="Wang W."/>
            <person name="Yuan L."/>
        </authorList>
    </citation>
    <scope>NUCLEOTIDE SEQUENCE [LARGE SCALE GENOMIC DNA]</scope>
    <source>
        <strain evidence="1 2">11-183</strain>
    </source>
</reference>